<dbReference type="PANTHER" id="PTHR42923:SF17">
    <property type="entry name" value="AMINE OXIDASE DOMAIN-CONTAINING PROTEIN"/>
    <property type="match status" value="1"/>
</dbReference>
<keyword evidence="4" id="KW-1185">Reference proteome</keyword>
<evidence type="ECO:0000256" key="1">
    <source>
        <dbReference type="SAM" id="Phobius"/>
    </source>
</evidence>
<evidence type="ECO:0000313" key="4">
    <source>
        <dbReference type="Proteomes" id="UP000325780"/>
    </source>
</evidence>
<dbReference type="GO" id="GO:0016491">
    <property type="term" value="F:oxidoreductase activity"/>
    <property type="evidence" value="ECO:0007669"/>
    <property type="project" value="InterPro"/>
</dbReference>
<accession>A0A5N6TEY4</accession>
<dbReference type="EMBL" id="ML742412">
    <property type="protein sequence ID" value="KAE8144934.1"/>
    <property type="molecule type" value="Genomic_DNA"/>
</dbReference>
<dbReference type="Gene3D" id="3.90.660.20">
    <property type="entry name" value="Protoporphyrinogen oxidase, mitochondrial, domain 2"/>
    <property type="match status" value="1"/>
</dbReference>
<keyword evidence="1" id="KW-0812">Transmembrane</keyword>
<dbReference type="Gene3D" id="3.50.50.60">
    <property type="entry name" value="FAD/NAD(P)-binding domain"/>
    <property type="match status" value="2"/>
</dbReference>
<dbReference type="InterPro" id="IPR002937">
    <property type="entry name" value="Amino_oxidase"/>
</dbReference>
<name>A0A5N6TEY4_ASPAV</name>
<sequence length="510" mass="57177">MTLSHPQRVAIIGGGCTGVTCFWALQNFEHDVHLFEASASLGGRIKTLPVEHNGIVTDVDTESPPFNAEASPNLMSLLRCLGMNTSAVPFGFGVSKCDDTYEWCESVLRTLILKPELLCNLETCRTLLEILWFKYLVMGPLKGESRRWGSNDIHESLSTHEYFSNEGHSEGLCDKYLAPLVSALWGTNAGRVLPEFPVKALINSLSQHKLLSTRRNLVDFRRISDGTTQLIQSMTSNFPPSQVHLETRVRSISHRGKKQYGLVTADGREMSFDHVVFAIDSDEILKLLGCSIDSEEKKTIQNLRTTKNIAVLHSDPLLTSGTDRPWPAINYIIAPSPHPKHTTGAILSRKSSLTYNVNPLQDIPPCLFDRLYITLNPFIPPHPRYAHDIWEFTDPELSTTTLRAQSHLPSIQNTRGLSYGFRWTGRGFLEDAVTSGLQIAVEQLGARVPFEVVQHADPLESGILEESDLRLREHVLRTVLCLVRVFVLVFEIFWIVFGSYIGWFGRKGKA</sequence>
<dbReference type="Proteomes" id="UP000325780">
    <property type="component" value="Unassembled WGS sequence"/>
</dbReference>
<evidence type="ECO:0000259" key="2">
    <source>
        <dbReference type="Pfam" id="PF01593"/>
    </source>
</evidence>
<keyword evidence="1" id="KW-1133">Transmembrane helix</keyword>
<feature type="domain" description="Amine oxidase" evidence="2">
    <location>
        <begin position="17"/>
        <end position="309"/>
    </location>
</feature>
<gene>
    <name evidence="3" type="ORF">BDV25DRAFT_165755</name>
</gene>
<dbReference type="AlphaFoldDB" id="A0A5N6TEY4"/>
<dbReference type="OrthoDB" id="5977668at2759"/>
<dbReference type="PANTHER" id="PTHR42923">
    <property type="entry name" value="PROTOPORPHYRINOGEN OXIDASE"/>
    <property type="match status" value="1"/>
</dbReference>
<organism evidence="3 4">
    <name type="scientific">Aspergillus avenaceus</name>
    <dbReference type="NCBI Taxonomy" id="36643"/>
    <lineage>
        <taxon>Eukaryota</taxon>
        <taxon>Fungi</taxon>
        <taxon>Dikarya</taxon>
        <taxon>Ascomycota</taxon>
        <taxon>Pezizomycotina</taxon>
        <taxon>Eurotiomycetes</taxon>
        <taxon>Eurotiomycetidae</taxon>
        <taxon>Eurotiales</taxon>
        <taxon>Aspergillaceae</taxon>
        <taxon>Aspergillus</taxon>
        <taxon>Aspergillus subgen. Circumdati</taxon>
    </lineage>
</organism>
<protein>
    <submittedName>
        <fullName evidence="3">FAD/NAD(P)-binding domain-containing protein</fullName>
    </submittedName>
</protein>
<dbReference type="InterPro" id="IPR036188">
    <property type="entry name" value="FAD/NAD-bd_sf"/>
</dbReference>
<feature type="transmembrane region" description="Helical" evidence="1">
    <location>
        <begin position="482"/>
        <end position="504"/>
    </location>
</feature>
<proteinExistence type="predicted"/>
<dbReference type="Pfam" id="PF01593">
    <property type="entry name" value="Amino_oxidase"/>
    <property type="match status" value="1"/>
</dbReference>
<dbReference type="SUPFAM" id="SSF51905">
    <property type="entry name" value="FAD/NAD(P)-binding domain"/>
    <property type="match status" value="1"/>
</dbReference>
<evidence type="ECO:0000313" key="3">
    <source>
        <dbReference type="EMBL" id="KAE8144934.1"/>
    </source>
</evidence>
<keyword evidence="1" id="KW-0472">Membrane</keyword>
<dbReference type="InterPro" id="IPR050464">
    <property type="entry name" value="Zeta_carotene_desat/Oxidored"/>
</dbReference>
<reference evidence="3 4" key="1">
    <citation type="submission" date="2019-04" db="EMBL/GenBank/DDBJ databases">
        <title>Friends and foes A comparative genomics study of 23 Aspergillus species from section Flavi.</title>
        <authorList>
            <consortium name="DOE Joint Genome Institute"/>
            <person name="Kjaerbolling I."/>
            <person name="Vesth T."/>
            <person name="Frisvad J.C."/>
            <person name="Nybo J.L."/>
            <person name="Theobald S."/>
            <person name="Kildgaard S."/>
            <person name="Isbrandt T."/>
            <person name="Kuo A."/>
            <person name="Sato A."/>
            <person name="Lyhne E.K."/>
            <person name="Kogle M.E."/>
            <person name="Wiebenga A."/>
            <person name="Kun R.S."/>
            <person name="Lubbers R.J."/>
            <person name="Makela M.R."/>
            <person name="Barry K."/>
            <person name="Chovatia M."/>
            <person name="Clum A."/>
            <person name="Daum C."/>
            <person name="Haridas S."/>
            <person name="He G."/>
            <person name="LaButti K."/>
            <person name="Lipzen A."/>
            <person name="Mondo S."/>
            <person name="Riley R."/>
            <person name="Salamov A."/>
            <person name="Simmons B.A."/>
            <person name="Magnuson J.K."/>
            <person name="Henrissat B."/>
            <person name="Mortensen U.H."/>
            <person name="Larsen T.O."/>
            <person name="Devries R.P."/>
            <person name="Grigoriev I.V."/>
            <person name="Machida M."/>
            <person name="Baker S.E."/>
            <person name="Andersen M.R."/>
        </authorList>
    </citation>
    <scope>NUCLEOTIDE SEQUENCE [LARGE SCALE GENOMIC DNA]</scope>
    <source>
        <strain evidence="3 4">IBT 18842</strain>
    </source>
</reference>